<dbReference type="EMBL" id="JAEPRB010000039">
    <property type="protein sequence ID" value="KAG2224667.1"/>
    <property type="molecule type" value="Genomic_DNA"/>
</dbReference>
<dbReference type="Proteomes" id="UP000646827">
    <property type="component" value="Unassembled WGS sequence"/>
</dbReference>
<evidence type="ECO:0000313" key="2">
    <source>
        <dbReference type="Proteomes" id="UP000646827"/>
    </source>
</evidence>
<comment type="caution">
    <text evidence="1">The sequence shown here is derived from an EMBL/GenBank/DDBJ whole genome shotgun (WGS) entry which is preliminary data.</text>
</comment>
<organism evidence="1 2">
    <name type="scientific">Circinella minor</name>
    <dbReference type="NCBI Taxonomy" id="1195481"/>
    <lineage>
        <taxon>Eukaryota</taxon>
        <taxon>Fungi</taxon>
        <taxon>Fungi incertae sedis</taxon>
        <taxon>Mucoromycota</taxon>
        <taxon>Mucoromycotina</taxon>
        <taxon>Mucoromycetes</taxon>
        <taxon>Mucorales</taxon>
        <taxon>Lichtheimiaceae</taxon>
        <taxon>Circinella</taxon>
    </lineage>
</organism>
<name>A0A8H7SAF6_9FUNG</name>
<protein>
    <submittedName>
        <fullName evidence="1">Uncharacterized protein</fullName>
    </submittedName>
</protein>
<accession>A0A8H7SAF6</accession>
<reference evidence="1 2" key="1">
    <citation type="submission" date="2020-12" db="EMBL/GenBank/DDBJ databases">
        <title>Metabolic potential, ecology and presence of endohyphal bacteria is reflected in genomic diversity of Mucoromycotina.</title>
        <authorList>
            <person name="Muszewska A."/>
            <person name="Okrasinska A."/>
            <person name="Steczkiewicz K."/>
            <person name="Drgas O."/>
            <person name="Orlowska M."/>
            <person name="Perlinska-Lenart U."/>
            <person name="Aleksandrzak-Piekarczyk T."/>
            <person name="Szatraj K."/>
            <person name="Zielenkiewicz U."/>
            <person name="Pilsyk S."/>
            <person name="Malc E."/>
            <person name="Mieczkowski P."/>
            <person name="Kruszewska J.S."/>
            <person name="Biernat P."/>
            <person name="Pawlowska J."/>
        </authorList>
    </citation>
    <scope>NUCLEOTIDE SEQUENCE [LARGE SCALE GENOMIC DNA]</scope>
    <source>
        <strain evidence="1 2">CBS 142.35</strain>
    </source>
</reference>
<sequence>MTTSTHNDNTMMEGLYQQDENLRVTKKTTKKRDIRVRAYGCQLHWPRVFTLLSYKYRQWKWLHQSEFAWCFRSTSAENEEGISIDQQEQYINNTRGWTPFESKNQVKLWQAYYNQPYQHQQPYIECHIHDKLIDDGKQLVRIILNEHVAFTMDPDWSQPLVYEIAVCRVMRRSARTLWREWVLGEKQTGPMYQ</sequence>
<dbReference type="AlphaFoldDB" id="A0A8H7SAF6"/>
<evidence type="ECO:0000313" key="1">
    <source>
        <dbReference type="EMBL" id="KAG2224667.1"/>
    </source>
</evidence>
<proteinExistence type="predicted"/>
<keyword evidence="2" id="KW-1185">Reference proteome</keyword>
<gene>
    <name evidence="1" type="ORF">INT45_007912</name>
</gene>
<dbReference type="OrthoDB" id="2286076at2759"/>